<feature type="transmembrane region" description="Helical" evidence="1">
    <location>
        <begin position="71"/>
        <end position="91"/>
    </location>
</feature>
<proteinExistence type="predicted"/>
<dbReference type="Proteomes" id="UP000267164">
    <property type="component" value="Chromosome"/>
</dbReference>
<gene>
    <name evidence="2" type="ORF">D7D52_17685</name>
</gene>
<organism evidence="2 3">
    <name type="scientific">Nocardia yunnanensis</name>
    <dbReference type="NCBI Taxonomy" id="2382165"/>
    <lineage>
        <taxon>Bacteria</taxon>
        <taxon>Bacillati</taxon>
        <taxon>Actinomycetota</taxon>
        <taxon>Actinomycetes</taxon>
        <taxon>Mycobacteriales</taxon>
        <taxon>Nocardiaceae</taxon>
        <taxon>Nocardia</taxon>
    </lineage>
</organism>
<feature type="transmembrane region" description="Helical" evidence="1">
    <location>
        <begin position="176"/>
        <end position="202"/>
    </location>
</feature>
<feature type="transmembrane region" description="Helical" evidence="1">
    <location>
        <begin position="112"/>
        <end position="138"/>
    </location>
</feature>
<evidence type="ECO:0000256" key="1">
    <source>
        <dbReference type="SAM" id="Phobius"/>
    </source>
</evidence>
<dbReference type="OrthoDB" id="4566601at2"/>
<dbReference type="EMBL" id="CP032568">
    <property type="protein sequence ID" value="AYF75388.1"/>
    <property type="molecule type" value="Genomic_DNA"/>
</dbReference>
<keyword evidence="1" id="KW-0812">Transmembrane</keyword>
<keyword evidence="3" id="KW-1185">Reference proteome</keyword>
<accession>A0A386ZD24</accession>
<keyword evidence="1" id="KW-1133">Transmembrane helix</keyword>
<protein>
    <recommendedName>
        <fullName evidence="4">ABC transporter permease</fullName>
    </recommendedName>
</protein>
<dbReference type="RefSeq" id="WP_120737849.1">
    <property type="nucleotide sequence ID" value="NZ_CP032568.1"/>
</dbReference>
<feature type="transmembrane region" description="Helical" evidence="1">
    <location>
        <begin position="222"/>
        <end position="242"/>
    </location>
</feature>
<dbReference type="KEGG" id="nyu:D7D52_17685"/>
<feature type="transmembrane region" description="Helical" evidence="1">
    <location>
        <begin position="150"/>
        <end position="169"/>
    </location>
</feature>
<evidence type="ECO:0008006" key="4">
    <source>
        <dbReference type="Google" id="ProtNLM"/>
    </source>
</evidence>
<keyword evidence="1" id="KW-0472">Membrane</keyword>
<dbReference type="AlphaFoldDB" id="A0A386ZD24"/>
<evidence type="ECO:0000313" key="3">
    <source>
        <dbReference type="Proteomes" id="UP000267164"/>
    </source>
</evidence>
<sequence>MNRTVLRVEWYRWLRTRRAIALVAAFALFGFVSLLGAKYLPDLIGHSDEIQLLRIPDWRDGLQQYVKNTGFLIAAVAMILAAQASAVRATDPVGIYYLSRETSPVRVYLPRILMAATVIAIAAALGAAVALYECWALFGSYPLPAAVGPLALQAIAVVLVALFAAALAARLSSAAIAAAITAAIYVCCLLLSTVPTIAPYLPTTALQPTVTPAFPVAHAAKSLLPLAISTATSLALVLTTPIRTIKSSA</sequence>
<feature type="transmembrane region" description="Helical" evidence="1">
    <location>
        <begin position="20"/>
        <end position="40"/>
    </location>
</feature>
<reference evidence="2 3" key="1">
    <citation type="submission" date="2018-09" db="EMBL/GenBank/DDBJ databases">
        <title>Nocardia yunnanensis sp. nov., an actinomycete isolated from a soil sample.</title>
        <authorList>
            <person name="Zhang J."/>
        </authorList>
    </citation>
    <scope>NUCLEOTIDE SEQUENCE [LARGE SCALE GENOMIC DNA]</scope>
    <source>
        <strain evidence="2 3">CFHS0054</strain>
    </source>
</reference>
<name>A0A386ZD24_9NOCA</name>
<evidence type="ECO:0000313" key="2">
    <source>
        <dbReference type="EMBL" id="AYF75388.1"/>
    </source>
</evidence>